<evidence type="ECO:0000256" key="1">
    <source>
        <dbReference type="SAM" id="Phobius"/>
    </source>
</evidence>
<dbReference type="RefSeq" id="WP_087460524.1">
    <property type="nucleotide sequence ID" value="NZ_CP021425.1"/>
</dbReference>
<evidence type="ECO:0000313" key="3">
    <source>
        <dbReference type="Proteomes" id="UP000196027"/>
    </source>
</evidence>
<dbReference type="EMBL" id="CP021425">
    <property type="protein sequence ID" value="ARU55411.1"/>
    <property type="molecule type" value="Genomic_DNA"/>
</dbReference>
<organism evidence="2 3">
    <name type="scientific">Oleiphilus messinensis</name>
    <dbReference type="NCBI Taxonomy" id="141451"/>
    <lineage>
        <taxon>Bacteria</taxon>
        <taxon>Pseudomonadati</taxon>
        <taxon>Pseudomonadota</taxon>
        <taxon>Gammaproteobacteria</taxon>
        <taxon>Oceanospirillales</taxon>
        <taxon>Oleiphilaceae</taxon>
        <taxon>Oleiphilus</taxon>
    </lineage>
</organism>
<feature type="transmembrane region" description="Helical" evidence="1">
    <location>
        <begin position="33"/>
        <end position="54"/>
    </location>
</feature>
<dbReference type="KEGG" id="ome:OLMES_1333"/>
<dbReference type="AlphaFoldDB" id="A0A1Y0I4S1"/>
<sequence length="95" mass="10641">MIIAIIAALLIITALYYSPVVKKLSKNKPMQHLYHILCVFLILAIPSPVFVILDVPLQTANLTGKYLFYFGLPLLIFVAIRKVKSSKKQDNIAKA</sequence>
<gene>
    <name evidence="2" type="ORF">OLMES_1333</name>
</gene>
<name>A0A1Y0I4S1_9GAMM</name>
<keyword evidence="1" id="KW-1133">Transmembrane helix</keyword>
<dbReference type="Proteomes" id="UP000196027">
    <property type="component" value="Chromosome"/>
</dbReference>
<evidence type="ECO:0000313" key="2">
    <source>
        <dbReference type="EMBL" id="ARU55411.1"/>
    </source>
</evidence>
<reference evidence="2 3" key="1">
    <citation type="submission" date="2017-05" db="EMBL/GenBank/DDBJ databases">
        <title>Genomic insights into alkan degradation activity of Oleiphilus messinensis.</title>
        <authorList>
            <person name="Kozyavkin S.A."/>
            <person name="Slesarev A.I."/>
            <person name="Golyshin P.N."/>
            <person name="Korzhenkov A."/>
            <person name="Golyshina O.N."/>
            <person name="Toshchakov S.V."/>
        </authorList>
    </citation>
    <scope>NUCLEOTIDE SEQUENCE [LARGE SCALE GENOMIC DNA]</scope>
    <source>
        <strain evidence="2 3">ME102</strain>
    </source>
</reference>
<keyword evidence="1" id="KW-0812">Transmembrane</keyword>
<keyword evidence="1" id="KW-0472">Membrane</keyword>
<keyword evidence="3" id="KW-1185">Reference proteome</keyword>
<proteinExistence type="predicted"/>
<accession>A0A1Y0I4S1</accession>
<feature type="transmembrane region" description="Helical" evidence="1">
    <location>
        <begin position="66"/>
        <end position="83"/>
    </location>
</feature>
<protein>
    <submittedName>
        <fullName evidence="2">Uncharacterized protein</fullName>
    </submittedName>
</protein>